<dbReference type="PANTHER" id="PTHR11926">
    <property type="entry name" value="GLUCOSYL/GLUCURONOSYL TRANSFERASES"/>
    <property type="match status" value="1"/>
</dbReference>
<dbReference type="Gene3D" id="3.40.50.2000">
    <property type="entry name" value="Glycogen Phosphorylase B"/>
    <property type="match status" value="4"/>
</dbReference>
<name>A0A6A6K5H2_HEVBR</name>
<evidence type="ECO:0000256" key="2">
    <source>
        <dbReference type="ARBA" id="ARBA00022679"/>
    </source>
</evidence>
<comment type="similarity">
    <text evidence="1">Belongs to the UDP-glycosyltransferase family.</text>
</comment>
<dbReference type="GO" id="GO:0010294">
    <property type="term" value="F:abscisic acid glucosyltransferase activity"/>
    <property type="evidence" value="ECO:0007669"/>
    <property type="project" value="TreeGrafter"/>
</dbReference>
<dbReference type="AlphaFoldDB" id="A0A6A6K5H2"/>
<evidence type="ECO:0000313" key="3">
    <source>
        <dbReference type="EMBL" id="KAF2283774.1"/>
    </source>
</evidence>
<dbReference type="GO" id="GO:0080043">
    <property type="term" value="F:quercetin 3-O-glucosyltransferase activity"/>
    <property type="evidence" value="ECO:0007669"/>
    <property type="project" value="TreeGrafter"/>
</dbReference>
<evidence type="ECO:0000256" key="1">
    <source>
        <dbReference type="ARBA" id="ARBA00009995"/>
    </source>
</evidence>
<sequence>MNPMLMLAKRLVSKGINVIIATNNVASDRILKSSKDSTNFPTAQNTNPKPPGISLVFFSDGLSQEFDRDENVDSFIKALRTTGAKNLSILINVFTAQDNKFSCIIFNPFMPWVTDIAAELGIPCGVLWIQACTVYLVYYHYFKHPNLFPSIESPDEFLELPGVPVLKVTDLPSLIFPSSPSIFRETLLDFIQKLDKIKWVLVNSFAELEEEAVKSMACLHPIYPIGPLVSPFLLGEEESTSGSIDMWSAENSCIEWLDEKPPSSVIYISFGSISVLSQKQMDNLAMGLKNSNRPFLWVIKPPEKDFEKKGGELPATFLEETKGRGLLTVVAGVPVIAYPGWTDQPTVAKFLADVLKNGVRMKVEDEVASSGEVERSIVEVTIGPKSEEMKKRALELKEASRKVVADGGSSNQNINQFITEIIGGSFLQSIIEVEGKEIYENA</sequence>
<dbReference type="EMBL" id="JAAGAX010000018">
    <property type="protein sequence ID" value="KAF2283774.1"/>
    <property type="molecule type" value="Genomic_DNA"/>
</dbReference>
<reference evidence="3 4" key="1">
    <citation type="journal article" date="2020" name="Mol. Plant">
        <title>The Chromosome-Based Rubber Tree Genome Provides New Insights into Spurge Genome Evolution and Rubber Biosynthesis.</title>
        <authorList>
            <person name="Liu J."/>
            <person name="Shi C."/>
            <person name="Shi C.C."/>
            <person name="Li W."/>
            <person name="Zhang Q.J."/>
            <person name="Zhang Y."/>
            <person name="Li K."/>
            <person name="Lu H.F."/>
            <person name="Shi C."/>
            <person name="Zhu S.T."/>
            <person name="Xiao Z.Y."/>
            <person name="Nan H."/>
            <person name="Yue Y."/>
            <person name="Zhu X.G."/>
            <person name="Wu Y."/>
            <person name="Hong X.N."/>
            <person name="Fan G.Y."/>
            <person name="Tong Y."/>
            <person name="Zhang D."/>
            <person name="Mao C.L."/>
            <person name="Liu Y.L."/>
            <person name="Hao S.J."/>
            <person name="Liu W.Q."/>
            <person name="Lv M.Q."/>
            <person name="Zhang H.B."/>
            <person name="Liu Y."/>
            <person name="Hu-Tang G.R."/>
            <person name="Wang J.P."/>
            <person name="Wang J.H."/>
            <person name="Sun Y.H."/>
            <person name="Ni S.B."/>
            <person name="Chen W.B."/>
            <person name="Zhang X.C."/>
            <person name="Jiao Y.N."/>
            <person name="Eichler E.E."/>
            <person name="Li G.H."/>
            <person name="Liu X."/>
            <person name="Gao L.Z."/>
        </authorList>
    </citation>
    <scope>NUCLEOTIDE SEQUENCE [LARGE SCALE GENOMIC DNA]</scope>
    <source>
        <strain evidence="4">cv. GT1</strain>
        <tissue evidence="3">Leaf</tissue>
    </source>
</reference>
<proteinExistence type="inferred from homology"/>
<gene>
    <name evidence="3" type="ORF">GH714_015145</name>
</gene>
<dbReference type="GO" id="GO:0080044">
    <property type="term" value="F:quercetin 7-O-glucosyltransferase activity"/>
    <property type="evidence" value="ECO:0007669"/>
    <property type="project" value="TreeGrafter"/>
</dbReference>
<dbReference type="SUPFAM" id="SSF53756">
    <property type="entry name" value="UDP-Glycosyltransferase/glycogen phosphorylase"/>
    <property type="match status" value="1"/>
</dbReference>
<organism evidence="3 4">
    <name type="scientific">Hevea brasiliensis</name>
    <name type="common">Para rubber tree</name>
    <name type="synonym">Siphonia brasiliensis</name>
    <dbReference type="NCBI Taxonomy" id="3981"/>
    <lineage>
        <taxon>Eukaryota</taxon>
        <taxon>Viridiplantae</taxon>
        <taxon>Streptophyta</taxon>
        <taxon>Embryophyta</taxon>
        <taxon>Tracheophyta</taxon>
        <taxon>Spermatophyta</taxon>
        <taxon>Magnoliopsida</taxon>
        <taxon>eudicotyledons</taxon>
        <taxon>Gunneridae</taxon>
        <taxon>Pentapetalae</taxon>
        <taxon>rosids</taxon>
        <taxon>fabids</taxon>
        <taxon>Malpighiales</taxon>
        <taxon>Euphorbiaceae</taxon>
        <taxon>Crotonoideae</taxon>
        <taxon>Micrandreae</taxon>
        <taxon>Hevea</taxon>
    </lineage>
</organism>
<dbReference type="PANTHER" id="PTHR11926:SF1264">
    <property type="entry name" value="GLYCOSYLTRANSFERASE-RELATED"/>
    <property type="match status" value="1"/>
</dbReference>
<evidence type="ECO:0008006" key="5">
    <source>
        <dbReference type="Google" id="ProtNLM"/>
    </source>
</evidence>
<accession>A0A6A6K5H2</accession>
<dbReference type="InterPro" id="IPR002213">
    <property type="entry name" value="UDP_glucos_trans"/>
</dbReference>
<dbReference type="Proteomes" id="UP000467840">
    <property type="component" value="Chromosome 12"/>
</dbReference>
<protein>
    <recommendedName>
        <fullName evidence="5">Anthocyanidin 3-O-glucosyltransferase</fullName>
    </recommendedName>
</protein>
<dbReference type="CDD" id="cd03784">
    <property type="entry name" value="GT1_Gtf-like"/>
    <property type="match status" value="1"/>
</dbReference>
<evidence type="ECO:0000313" key="4">
    <source>
        <dbReference type="Proteomes" id="UP000467840"/>
    </source>
</evidence>
<keyword evidence="2" id="KW-0808">Transferase</keyword>
<comment type="caution">
    <text evidence="3">The sequence shown here is derived from an EMBL/GenBank/DDBJ whole genome shotgun (WGS) entry which is preliminary data.</text>
</comment>
<keyword evidence="4" id="KW-1185">Reference proteome</keyword>